<dbReference type="CDD" id="cd00156">
    <property type="entry name" value="REC"/>
    <property type="match status" value="1"/>
</dbReference>
<evidence type="ECO:0000259" key="4">
    <source>
        <dbReference type="PROSITE" id="PS50112"/>
    </source>
</evidence>
<keyword evidence="1" id="KW-0597">Phosphoprotein</keyword>
<dbReference type="Pfam" id="PF02518">
    <property type="entry name" value="HATPase_c"/>
    <property type="match status" value="1"/>
</dbReference>
<dbReference type="PRINTS" id="PR00344">
    <property type="entry name" value="BCTRLSENSOR"/>
</dbReference>
<dbReference type="SUPFAM" id="SSF52172">
    <property type="entry name" value="CheY-like"/>
    <property type="match status" value="1"/>
</dbReference>
<feature type="domain" description="PAS" evidence="4">
    <location>
        <begin position="144"/>
        <end position="185"/>
    </location>
</feature>
<dbReference type="Gene3D" id="3.30.450.20">
    <property type="entry name" value="PAS domain"/>
    <property type="match status" value="3"/>
</dbReference>
<dbReference type="PROSITE" id="PS50110">
    <property type="entry name" value="RESPONSE_REGULATORY"/>
    <property type="match status" value="1"/>
</dbReference>
<dbReference type="NCBIfam" id="TIGR00229">
    <property type="entry name" value="sensory_box"/>
    <property type="match status" value="2"/>
</dbReference>
<dbReference type="InterPro" id="IPR001789">
    <property type="entry name" value="Sig_transdc_resp-reg_receiver"/>
</dbReference>
<feature type="domain" description="PAC" evidence="5">
    <location>
        <begin position="217"/>
        <end position="269"/>
    </location>
</feature>
<reference evidence="6" key="1">
    <citation type="submission" date="2022-09" db="EMBL/GenBank/DDBJ databases">
        <title>Actin cytoskeleton and complex cell architecture in an #Asgard archaeon.</title>
        <authorList>
            <person name="Ponce Toledo R.I."/>
            <person name="Schleper C."/>
            <person name="Rodrigues Oliveira T."/>
            <person name="Wollweber F."/>
            <person name="Xu J."/>
            <person name="Rittmann S."/>
            <person name="Klingl A."/>
            <person name="Pilhofer M."/>
        </authorList>
    </citation>
    <scope>NUCLEOTIDE SEQUENCE</scope>
    <source>
        <strain evidence="6">B-35</strain>
    </source>
</reference>
<dbReference type="Pfam" id="PF13426">
    <property type="entry name" value="PAS_9"/>
    <property type="match status" value="1"/>
</dbReference>
<dbReference type="PANTHER" id="PTHR43065:SF42">
    <property type="entry name" value="TWO-COMPONENT SENSOR PPRA"/>
    <property type="match status" value="1"/>
</dbReference>
<dbReference type="Pfam" id="PF13188">
    <property type="entry name" value="PAS_8"/>
    <property type="match status" value="2"/>
</dbReference>
<dbReference type="GO" id="GO:0016740">
    <property type="term" value="F:transferase activity"/>
    <property type="evidence" value="ECO:0007669"/>
    <property type="project" value="UniProtKB-KW"/>
</dbReference>
<dbReference type="SMART" id="SM00387">
    <property type="entry name" value="HATPase_c"/>
    <property type="match status" value="1"/>
</dbReference>
<dbReference type="EC" id="2.7.-.-" evidence="6"/>
<dbReference type="InterPro" id="IPR011006">
    <property type="entry name" value="CheY-like_superfamily"/>
</dbReference>
<dbReference type="InterPro" id="IPR005467">
    <property type="entry name" value="His_kinase_dom"/>
</dbReference>
<evidence type="ECO:0000259" key="3">
    <source>
        <dbReference type="PROSITE" id="PS50110"/>
    </source>
</evidence>
<dbReference type="Pfam" id="PF00512">
    <property type="entry name" value="HisKA"/>
    <property type="match status" value="1"/>
</dbReference>
<dbReference type="SUPFAM" id="SSF55874">
    <property type="entry name" value="ATPase domain of HSP90 chaperone/DNA topoisomerase II/histidine kinase"/>
    <property type="match status" value="1"/>
</dbReference>
<dbReference type="InterPro" id="IPR000014">
    <property type="entry name" value="PAS"/>
</dbReference>
<dbReference type="CDD" id="cd00130">
    <property type="entry name" value="PAS"/>
    <property type="match status" value="1"/>
</dbReference>
<dbReference type="InterPro" id="IPR003594">
    <property type="entry name" value="HATPase_dom"/>
</dbReference>
<dbReference type="Gene3D" id="3.30.565.10">
    <property type="entry name" value="Histidine kinase-like ATPase, C-terminal domain"/>
    <property type="match status" value="1"/>
</dbReference>
<protein>
    <submittedName>
        <fullName evidence="6">Adaptive-response sensory-kinase SasA</fullName>
        <ecNumber evidence="6">2.7.-.-</ecNumber>
    </submittedName>
</protein>
<evidence type="ECO:0000259" key="5">
    <source>
        <dbReference type="PROSITE" id="PS50113"/>
    </source>
</evidence>
<dbReference type="SUPFAM" id="SSF55785">
    <property type="entry name" value="PYP-like sensor domain (PAS domain)"/>
    <property type="match status" value="2"/>
</dbReference>
<dbReference type="PROSITE" id="PS50113">
    <property type="entry name" value="PAC"/>
    <property type="match status" value="1"/>
</dbReference>
<dbReference type="Proteomes" id="UP001208689">
    <property type="component" value="Chromosome"/>
</dbReference>
<dbReference type="CDD" id="cd00082">
    <property type="entry name" value="HisKA"/>
    <property type="match status" value="1"/>
</dbReference>
<dbReference type="PROSITE" id="PS50112">
    <property type="entry name" value="PAS"/>
    <property type="match status" value="1"/>
</dbReference>
<dbReference type="InterPro" id="IPR036097">
    <property type="entry name" value="HisK_dim/P_sf"/>
</dbReference>
<dbReference type="InterPro" id="IPR004358">
    <property type="entry name" value="Sig_transdc_His_kin-like_C"/>
</dbReference>
<dbReference type="EMBL" id="CP104013">
    <property type="protein sequence ID" value="UYP44733.1"/>
    <property type="molecule type" value="Genomic_DNA"/>
</dbReference>
<dbReference type="InterPro" id="IPR000700">
    <property type="entry name" value="PAS-assoc_C"/>
</dbReference>
<name>A0ABY6HN51_9ARCH</name>
<dbReference type="SMART" id="SM00448">
    <property type="entry name" value="REC"/>
    <property type="match status" value="1"/>
</dbReference>
<evidence type="ECO:0000313" key="6">
    <source>
        <dbReference type="EMBL" id="UYP44733.1"/>
    </source>
</evidence>
<dbReference type="Gene3D" id="3.40.50.2300">
    <property type="match status" value="1"/>
</dbReference>
<keyword evidence="6" id="KW-0808">Transferase</keyword>
<feature type="domain" description="Response regulatory" evidence="3">
    <location>
        <begin position="646"/>
        <end position="766"/>
    </location>
</feature>
<keyword evidence="7" id="KW-1185">Reference proteome</keyword>
<evidence type="ECO:0000256" key="1">
    <source>
        <dbReference type="ARBA" id="ARBA00022553"/>
    </source>
</evidence>
<dbReference type="Gene3D" id="1.10.287.130">
    <property type="match status" value="1"/>
</dbReference>
<evidence type="ECO:0000259" key="2">
    <source>
        <dbReference type="PROSITE" id="PS50109"/>
    </source>
</evidence>
<organism evidence="6 7">
    <name type="scientific">Candidatus Lokiarchaeum ossiferum</name>
    <dbReference type="NCBI Taxonomy" id="2951803"/>
    <lineage>
        <taxon>Archaea</taxon>
        <taxon>Promethearchaeati</taxon>
        <taxon>Promethearchaeota</taxon>
        <taxon>Promethearchaeia</taxon>
        <taxon>Promethearchaeales</taxon>
        <taxon>Promethearchaeaceae</taxon>
        <taxon>Candidatus Lokiarchaeum</taxon>
    </lineage>
</organism>
<dbReference type="PROSITE" id="PS50109">
    <property type="entry name" value="HIS_KIN"/>
    <property type="match status" value="1"/>
</dbReference>
<dbReference type="InterPro" id="IPR036890">
    <property type="entry name" value="HATPase_C_sf"/>
</dbReference>
<proteinExistence type="predicted"/>
<dbReference type="SMART" id="SM00388">
    <property type="entry name" value="HisKA"/>
    <property type="match status" value="1"/>
</dbReference>
<gene>
    <name evidence="6" type="ORF">NEF87_001018</name>
</gene>
<accession>A0ABY6HN51</accession>
<sequence length="768" mass="87546">MCPFKQSTDINELKEVIEELVESREKYRNIAEMAALGLMIVQNKKITFVNQWLADLLEYSVEEIMTWDLDRANQQVNPDDLSLIQMDQEKDFPNMKFRLMSKTGIKYWVRQYSEKIHINGKIADQIIILNISDQINAELKLKHTAKKFREIFEFAPVGILTCDNQGQILTSNNRLLKILGSDSHEKTKQINLLNFPPLKKIGFSQKLAECIQKKIEINAETEYVSKWGIKSYVQYKLVPLVDENGKTYEILCNINDITHIKQAQDDLRAKDLLFQKMFNLAPFPIMIISVIGSVKFLNQKIMDMLKLTDIENLEIDDLISMSEILVQDQFLTRENFKERWNEVLSVIKYQDYKTELTFQGNDISPIQLFCTISLIENQILFIFEDLTAKRQIEKEWLQTQKLESLNILAGGIAHDFNNILVGIVGNISLLQMSEGLDEETKSCLADLEKATNRARGLTSQLLTFSKGGKPIKKVGNLADLMEQTLQLVTPGSNCKIKYKKPANTFWADMDASQIQQVFNNLIINAMQAMPRGGNISITIEKFDSAPISTMPRTSNGYAQISISDEGQGIPKEYANRVFEPYFTTKDTGNGLGLASSYSIIRNHQGYIKFDSQLGQGTTFYVYIPLTKINLNIPLSSNENFKNYKKRALIIDDDVIVCKTMQKMLQKFGIKSDVEHDGFSAINRYEQALKTGIPYDFTIIDLTIPGSIGGKEIIQRLIVSDPNVQALVSSGFSHNPIMANYQEYGFKDVLVKPYNLSEIQVKLKNLFTK</sequence>
<dbReference type="PANTHER" id="PTHR43065">
    <property type="entry name" value="SENSOR HISTIDINE KINASE"/>
    <property type="match status" value="1"/>
</dbReference>
<dbReference type="Pfam" id="PF00072">
    <property type="entry name" value="Response_reg"/>
    <property type="match status" value="1"/>
</dbReference>
<dbReference type="InterPro" id="IPR035965">
    <property type="entry name" value="PAS-like_dom_sf"/>
</dbReference>
<dbReference type="SUPFAM" id="SSF47384">
    <property type="entry name" value="Homodimeric domain of signal transducing histidine kinase"/>
    <property type="match status" value="1"/>
</dbReference>
<evidence type="ECO:0000313" key="7">
    <source>
        <dbReference type="Proteomes" id="UP001208689"/>
    </source>
</evidence>
<dbReference type="InterPro" id="IPR003661">
    <property type="entry name" value="HisK_dim/P_dom"/>
</dbReference>
<feature type="domain" description="Histidine kinase" evidence="2">
    <location>
        <begin position="411"/>
        <end position="627"/>
    </location>
</feature>
<dbReference type="SMART" id="SM00091">
    <property type="entry name" value="PAS"/>
    <property type="match status" value="3"/>
</dbReference>